<keyword evidence="3" id="KW-1185">Reference proteome</keyword>
<organism evidence="2 3">
    <name type="scientific">Ferrimonas sediminum</name>
    <dbReference type="NCBI Taxonomy" id="718193"/>
    <lineage>
        <taxon>Bacteria</taxon>
        <taxon>Pseudomonadati</taxon>
        <taxon>Pseudomonadota</taxon>
        <taxon>Gammaproteobacteria</taxon>
        <taxon>Alteromonadales</taxon>
        <taxon>Ferrimonadaceae</taxon>
        <taxon>Ferrimonas</taxon>
    </lineage>
</organism>
<feature type="chain" id="PRO_5011632461" evidence="1">
    <location>
        <begin position="26"/>
        <end position="493"/>
    </location>
</feature>
<dbReference type="Proteomes" id="UP000199527">
    <property type="component" value="Unassembled WGS sequence"/>
</dbReference>
<protein>
    <submittedName>
        <fullName evidence="2">Uncharacterized protein</fullName>
    </submittedName>
</protein>
<sequence>MKANWVKPPRALLLSGLLVSPCGLASDTLDLCQKLIRPPESHTVIRQQRYLAQLVQLTDQLRAVPARAQELAQCHHLASKALATLEHQPSQPVTQLTAEAAYLNLTTTSKRQLRLDRVGCQTAESVDQEELLPLRRQDVGRYLYQSPSERCSQYVWLGWENRGGDDTLLLLDRILKAASLHAKAQGYTSSIRHTLAGNYLSDPRQIADWLQSLPVSNRELPWQPHAAPRYLNLDPRQLSRAAFTALTHTLGLTLAALDDDSWQVWDQRRYLGVVTLTPGKRTGLRVIQRHIVGHHFGVAEVVYRSKSKWRDSHVEQLLARQSQALYALAGQPLTSHQGEQWEADLHGLTAALGEALGHSVPFRDQLGPLPPTTPRGYRAGELFDAEMALAVWQQDSLDEDQLLATQSRLFQHYFGQPAPPNWRWWNARPQLIRQGPLLYRKQLSRQLAAQLITRWQQGQLSGSQLWRRLYVNTNHQAMAPTLDAMGIELHQRQ</sequence>
<name>A0A1G8VKC2_9GAMM</name>
<accession>A0A1G8VKC2</accession>
<evidence type="ECO:0000313" key="2">
    <source>
        <dbReference type="EMBL" id="SDJ65640.1"/>
    </source>
</evidence>
<keyword evidence="1" id="KW-0732">Signal</keyword>
<proteinExistence type="predicted"/>
<feature type="signal peptide" evidence="1">
    <location>
        <begin position="1"/>
        <end position="25"/>
    </location>
</feature>
<evidence type="ECO:0000313" key="3">
    <source>
        <dbReference type="Proteomes" id="UP000199527"/>
    </source>
</evidence>
<evidence type="ECO:0000256" key="1">
    <source>
        <dbReference type="SAM" id="SignalP"/>
    </source>
</evidence>
<dbReference type="SUPFAM" id="SSF55486">
    <property type="entry name" value="Metalloproteases ('zincins'), catalytic domain"/>
    <property type="match status" value="1"/>
</dbReference>
<dbReference type="AlphaFoldDB" id="A0A1G8VKC2"/>
<gene>
    <name evidence="2" type="ORF">SAMN04488540_11150</name>
</gene>
<dbReference type="RefSeq" id="WP_090365920.1">
    <property type="nucleotide sequence ID" value="NZ_FNEM01000011.1"/>
</dbReference>
<dbReference type="OrthoDB" id="6395447at2"/>
<dbReference type="EMBL" id="FNEM01000011">
    <property type="protein sequence ID" value="SDJ65640.1"/>
    <property type="molecule type" value="Genomic_DNA"/>
</dbReference>
<reference evidence="3" key="1">
    <citation type="submission" date="2016-10" db="EMBL/GenBank/DDBJ databases">
        <authorList>
            <person name="Varghese N."/>
            <person name="Submissions S."/>
        </authorList>
    </citation>
    <scope>NUCLEOTIDE SEQUENCE [LARGE SCALE GENOMIC DNA]</scope>
    <source>
        <strain evidence="3">DSM 23317</strain>
    </source>
</reference>